<name>A0A210PDY4_MIZYE</name>
<evidence type="ECO:0000313" key="2">
    <source>
        <dbReference type="EMBL" id="OWF34677.1"/>
    </source>
</evidence>
<protein>
    <submittedName>
        <fullName evidence="2">Uncharacterized protein</fullName>
    </submittedName>
</protein>
<keyword evidence="3" id="KW-1185">Reference proteome</keyword>
<proteinExistence type="predicted"/>
<comment type="caution">
    <text evidence="2">The sequence shown here is derived from an EMBL/GenBank/DDBJ whole genome shotgun (WGS) entry which is preliminary data.</text>
</comment>
<sequence length="384" mass="42904">MEQVYPMLTRIRTRSSMNLKRIHCGTGRPKTRKRLTKTGKSADKDQKGSKKKRKKKAVTALVLKERNKLTKSGKSAGIERRVSHSGGSEEDLEQEVSGSDSVPKIKPRKRKATVDAASSREYQHKISTKKKIDDGVQVYQMKCGRECFPLLDYHCSLLSDIATKYQKLKPLLFGKKHDVAIPNIARSKDLLFTVVTNGKISEDLPLIVRKQNMGSITFTDITEKSHVSNTIHEAKGSSCCLVLEHSDVHLDVKAEAILRVSSLTSKTAPRQKDDREIESDMTEQNIRKRLTYLLGDPLFSYAGNIAERLKKLTDAKSTADDPDELVEQATQAAHALLNRKDTSRPSRSLETDRIPDKVSMELNKLATDGVLAFGFFPKRSGGIS</sequence>
<organism evidence="2 3">
    <name type="scientific">Mizuhopecten yessoensis</name>
    <name type="common">Japanese scallop</name>
    <name type="synonym">Patinopecten yessoensis</name>
    <dbReference type="NCBI Taxonomy" id="6573"/>
    <lineage>
        <taxon>Eukaryota</taxon>
        <taxon>Metazoa</taxon>
        <taxon>Spiralia</taxon>
        <taxon>Lophotrochozoa</taxon>
        <taxon>Mollusca</taxon>
        <taxon>Bivalvia</taxon>
        <taxon>Autobranchia</taxon>
        <taxon>Pteriomorphia</taxon>
        <taxon>Pectinida</taxon>
        <taxon>Pectinoidea</taxon>
        <taxon>Pectinidae</taxon>
        <taxon>Mizuhopecten</taxon>
    </lineage>
</organism>
<evidence type="ECO:0000256" key="1">
    <source>
        <dbReference type="SAM" id="MobiDB-lite"/>
    </source>
</evidence>
<dbReference type="AlphaFoldDB" id="A0A210PDY4"/>
<dbReference type="Proteomes" id="UP000242188">
    <property type="component" value="Unassembled WGS sequence"/>
</dbReference>
<reference evidence="2 3" key="1">
    <citation type="journal article" date="2017" name="Nat. Ecol. Evol.">
        <title>Scallop genome provides insights into evolution of bilaterian karyotype and development.</title>
        <authorList>
            <person name="Wang S."/>
            <person name="Zhang J."/>
            <person name="Jiao W."/>
            <person name="Li J."/>
            <person name="Xun X."/>
            <person name="Sun Y."/>
            <person name="Guo X."/>
            <person name="Huan P."/>
            <person name="Dong B."/>
            <person name="Zhang L."/>
            <person name="Hu X."/>
            <person name="Sun X."/>
            <person name="Wang J."/>
            <person name="Zhao C."/>
            <person name="Wang Y."/>
            <person name="Wang D."/>
            <person name="Huang X."/>
            <person name="Wang R."/>
            <person name="Lv J."/>
            <person name="Li Y."/>
            <person name="Zhang Z."/>
            <person name="Liu B."/>
            <person name="Lu W."/>
            <person name="Hui Y."/>
            <person name="Liang J."/>
            <person name="Zhou Z."/>
            <person name="Hou R."/>
            <person name="Li X."/>
            <person name="Liu Y."/>
            <person name="Li H."/>
            <person name="Ning X."/>
            <person name="Lin Y."/>
            <person name="Zhao L."/>
            <person name="Xing Q."/>
            <person name="Dou J."/>
            <person name="Li Y."/>
            <person name="Mao J."/>
            <person name="Guo H."/>
            <person name="Dou H."/>
            <person name="Li T."/>
            <person name="Mu C."/>
            <person name="Jiang W."/>
            <person name="Fu Q."/>
            <person name="Fu X."/>
            <person name="Miao Y."/>
            <person name="Liu J."/>
            <person name="Yu Q."/>
            <person name="Li R."/>
            <person name="Liao H."/>
            <person name="Li X."/>
            <person name="Kong Y."/>
            <person name="Jiang Z."/>
            <person name="Chourrout D."/>
            <person name="Li R."/>
            <person name="Bao Z."/>
        </authorList>
    </citation>
    <scope>NUCLEOTIDE SEQUENCE [LARGE SCALE GENOMIC DNA]</scope>
    <source>
        <strain evidence="2 3">PY_sf001</strain>
    </source>
</reference>
<feature type="region of interest" description="Disordered" evidence="1">
    <location>
        <begin position="16"/>
        <end position="118"/>
    </location>
</feature>
<accession>A0A210PDY4</accession>
<evidence type="ECO:0000313" key="3">
    <source>
        <dbReference type="Proteomes" id="UP000242188"/>
    </source>
</evidence>
<dbReference type="EMBL" id="NEDP02076751">
    <property type="protein sequence ID" value="OWF34677.1"/>
    <property type="molecule type" value="Genomic_DNA"/>
</dbReference>
<gene>
    <name evidence="2" type="ORF">KP79_PYT11446</name>
</gene>